<dbReference type="RefSeq" id="WP_089208728.1">
    <property type="nucleotide sequence ID" value="NZ_FZOD01000018.1"/>
</dbReference>
<dbReference type="OrthoDB" id="9968275at2"/>
<name>A0A239HXD7_9ACTN</name>
<dbReference type="AlphaFoldDB" id="A0A239HXD7"/>
<organism evidence="2 3">
    <name type="scientific">Streptosporangium subroseum</name>
    <dbReference type="NCBI Taxonomy" id="106412"/>
    <lineage>
        <taxon>Bacteria</taxon>
        <taxon>Bacillati</taxon>
        <taxon>Actinomycetota</taxon>
        <taxon>Actinomycetes</taxon>
        <taxon>Streptosporangiales</taxon>
        <taxon>Streptosporangiaceae</taxon>
        <taxon>Streptosporangium</taxon>
    </lineage>
</organism>
<protein>
    <submittedName>
        <fullName evidence="2">Uncharacterized protein</fullName>
    </submittedName>
</protein>
<evidence type="ECO:0000313" key="2">
    <source>
        <dbReference type="EMBL" id="SNS86076.1"/>
    </source>
</evidence>
<reference evidence="2 3" key="1">
    <citation type="submission" date="2017-06" db="EMBL/GenBank/DDBJ databases">
        <authorList>
            <person name="Kim H.J."/>
            <person name="Triplett B.A."/>
        </authorList>
    </citation>
    <scope>NUCLEOTIDE SEQUENCE [LARGE SCALE GENOMIC DNA]</scope>
    <source>
        <strain evidence="2 3">CGMCC 4.2132</strain>
    </source>
</reference>
<keyword evidence="1" id="KW-0472">Membrane</keyword>
<dbReference type="Proteomes" id="UP000198282">
    <property type="component" value="Unassembled WGS sequence"/>
</dbReference>
<dbReference type="EMBL" id="FZOD01000018">
    <property type="protein sequence ID" value="SNS86076.1"/>
    <property type="molecule type" value="Genomic_DNA"/>
</dbReference>
<sequence>MPGEELGVAGGIEAGAIGAMLALGKIAPVWAQTMAKIELAGKLAAPAIGAGAIWGLAQPWDDDGVTKAWGDWRVVSLKLAELRTREWDKKVKAVADAWPEGADRRAFDDFMERVYHEVQQFETATMQMAGAVQSAQSNIHRIINTCGVFIDSLLAIIIASELMQLFGHRMEVAGIAMIASAQAIPITPATVAERTVMMNRGVELQARGLGIKVKATATKDSSGLFLMGGTMTAVVGVSAAVLFSLGDLVGLVSADNQFPQPQLNLGSSGIGSEAGQTDFDDIRRGSVKESGDEGWTYI</sequence>
<evidence type="ECO:0000256" key="1">
    <source>
        <dbReference type="SAM" id="Phobius"/>
    </source>
</evidence>
<proteinExistence type="predicted"/>
<accession>A0A239HXD7</accession>
<keyword evidence="1" id="KW-1133">Transmembrane helix</keyword>
<keyword evidence="3" id="KW-1185">Reference proteome</keyword>
<gene>
    <name evidence="2" type="ORF">SAMN05216276_10189</name>
</gene>
<feature type="transmembrane region" description="Helical" evidence="1">
    <location>
        <begin position="224"/>
        <end position="245"/>
    </location>
</feature>
<feature type="transmembrane region" description="Helical" evidence="1">
    <location>
        <begin position="172"/>
        <end position="191"/>
    </location>
</feature>
<keyword evidence="1" id="KW-0812">Transmembrane</keyword>
<evidence type="ECO:0000313" key="3">
    <source>
        <dbReference type="Proteomes" id="UP000198282"/>
    </source>
</evidence>